<keyword evidence="2 3" id="KW-0808">Transferase</keyword>
<dbReference type="EC" id="2.8.2.-" evidence="3"/>
<evidence type="ECO:0000259" key="4">
    <source>
        <dbReference type="Pfam" id="PF00685"/>
    </source>
</evidence>
<gene>
    <name evidence="5" type="ORF">FRX31_005118</name>
</gene>
<proteinExistence type="inferred from homology"/>
<comment type="caution">
    <text evidence="5">The sequence shown here is derived from an EMBL/GenBank/DDBJ whole genome shotgun (WGS) entry which is preliminary data.</text>
</comment>
<dbReference type="PANTHER" id="PTHR11783">
    <property type="entry name" value="SULFOTRANSFERASE SULT"/>
    <property type="match status" value="1"/>
</dbReference>
<keyword evidence="6" id="KW-1185">Reference proteome</keyword>
<evidence type="ECO:0000313" key="6">
    <source>
        <dbReference type="Proteomes" id="UP000554482"/>
    </source>
</evidence>
<sequence>MVGIAIETQTHFMADSYIQMSDEFYKSLPKEEGWSKPIYKYKRYWYPGNYLPSVISFQQQFQAEDTDIFVVTIPKSGTVWLKALTYAIVNRARYTPSSNSHPLLTTNAHSLVPFMEAQLYLHNKNPDLSKLESPRLFGTHIPYSSLPESIKDSKCRIVYLCRNPKDVIVSFWYFLQKFGAKVEFDQAFELFCKGALPFGPYWEHVLEFWKLSLELPQKVLFLKYEDMKEDSNLHLKKMAEFLGYPFSSQEVDEGVVDDILKLCSFQNMSTLEVNKSGRADFDGKFANDIFFRKGKVGDWRDHLTQEMVEKLEEITKEKLDGSGLML</sequence>
<evidence type="ECO:0000256" key="3">
    <source>
        <dbReference type="RuleBase" id="RU361155"/>
    </source>
</evidence>
<feature type="domain" description="Sulfotransferase" evidence="4">
    <location>
        <begin position="65"/>
        <end position="323"/>
    </location>
</feature>
<dbReference type="InterPro" id="IPR000863">
    <property type="entry name" value="Sulfotransferase_dom"/>
</dbReference>
<evidence type="ECO:0000313" key="5">
    <source>
        <dbReference type="EMBL" id="KAF5205294.1"/>
    </source>
</evidence>
<protein>
    <recommendedName>
        <fullName evidence="3">Sulfotransferase</fullName>
        <ecNumber evidence="3">2.8.2.-</ecNumber>
    </recommendedName>
</protein>
<dbReference type="GO" id="GO:0008146">
    <property type="term" value="F:sulfotransferase activity"/>
    <property type="evidence" value="ECO:0007669"/>
    <property type="project" value="InterPro"/>
</dbReference>
<evidence type="ECO:0000256" key="2">
    <source>
        <dbReference type="ARBA" id="ARBA00022679"/>
    </source>
</evidence>
<dbReference type="SUPFAM" id="SSF52540">
    <property type="entry name" value="P-loop containing nucleoside triphosphate hydrolases"/>
    <property type="match status" value="1"/>
</dbReference>
<evidence type="ECO:0000256" key="1">
    <source>
        <dbReference type="ARBA" id="ARBA00005771"/>
    </source>
</evidence>
<accession>A0A7J6X6G8</accession>
<dbReference type="Gene3D" id="3.40.50.300">
    <property type="entry name" value="P-loop containing nucleotide triphosphate hydrolases"/>
    <property type="match status" value="1"/>
</dbReference>
<dbReference type="Pfam" id="PF00685">
    <property type="entry name" value="Sulfotransfer_1"/>
    <property type="match status" value="1"/>
</dbReference>
<organism evidence="5 6">
    <name type="scientific">Thalictrum thalictroides</name>
    <name type="common">Rue-anemone</name>
    <name type="synonym">Anemone thalictroides</name>
    <dbReference type="NCBI Taxonomy" id="46969"/>
    <lineage>
        <taxon>Eukaryota</taxon>
        <taxon>Viridiplantae</taxon>
        <taxon>Streptophyta</taxon>
        <taxon>Embryophyta</taxon>
        <taxon>Tracheophyta</taxon>
        <taxon>Spermatophyta</taxon>
        <taxon>Magnoliopsida</taxon>
        <taxon>Ranunculales</taxon>
        <taxon>Ranunculaceae</taxon>
        <taxon>Thalictroideae</taxon>
        <taxon>Thalictrum</taxon>
    </lineage>
</organism>
<dbReference type="EMBL" id="JABWDY010004271">
    <property type="protein sequence ID" value="KAF5205294.1"/>
    <property type="molecule type" value="Genomic_DNA"/>
</dbReference>
<dbReference type="Proteomes" id="UP000554482">
    <property type="component" value="Unassembled WGS sequence"/>
</dbReference>
<dbReference type="InterPro" id="IPR027417">
    <property type="entry name" value="P-loop_NTPase"/>
</dbReference>
<comment type="similarity">
    <text evidence="1 3">Belongs to the sulfotransferase 1 family.</text>
</comment>
<dbReference type="OrthoDB" id="205623at2759"/>
<dbReference type="AlphaFoldDB" id="A0A7J6X6G8"/>
<reference evidence="5 6" key="1">
    <citation type="submission" date="2020-06" db="EMBL/GenBank/DDBJ databases">
        <title>Transcriptomic and genomic resources for Thalictrum thalictroides and T. hernandezii: Facilitating candidate gene discovery in an emerging model plant lineage.</title>
        <authorList>
            <person name="Arias T."/>
            <person name="Riano-Pachon D.M."/>
            <person name="Di Stilio V.S."/>
        </authorList>
    </citation>
    <scope>NUCLEOTIDE SEQUENCE [LARGE SCALE GENOMIC DNA]</scope>
    <source>
        <strain evidence="6">cv. WT478/WT964</strain>
        <tissue evidence="5">Leaves</tissue>
    </source>
</reference>
<name>A0A7J6X6G8_THATH</name>